<accession>A0ACC0R8M7</accession>
<evidence type="ECO:0000313" key="2">
    <source>
        <dbReference type="Proteomes" id="UP001065298"/>
    </source>
</evidence>
<evidence type="ECO:0000313" key="1">
    <source>
        <dbReference type="EMBL" id="KAI8679158.1"/>
    </source>
</evidence>
<name>A0ACC0R8M7_9HYPO</name>
<reference evidence="1" key="1">
    <citation type="submission" date="2022-06" db="EMBL/GenBank/DDBJ databases">
        <title>Fusarium solani species complex genomes reveal bases of compartmentalisation and animal pathogenesis.</title>
        <authorList>
            <person name="Tsai I.J."/>
        </authorList>
    </citation>
    <scope>NUCLEOTIDE SEQUENCE</scope>
    <source>
        <strain evidence="1">Fu6.1</strain>
    </source>
</reference>
<protein>
    <submittedName>
        <fullName evidence="1">Uncharacterized protein</fullName>
    </submittedName>
</protein>
<organism evidence="1 2">
    <name type="scientific">Fusarium keratoplasticum</name>
    <dbReference type="NCBI Taxonomy" id="1328300"/>
    <lineage>
        <taxon>Eukaryota</taxon>
        <taxon>Fungi</taxon>
        <taxon>Dikarya</taxon>
        <taxon>Ascomycota</taxon>
        <taxon>Pezizomycotina</taxon>
        <taxon>Sordariomycetes</taxon>
        <taxon>Hypocreomycetidae</taxon>
        <taxon>Hypocreales</taxon>
        <taxon>Nectriaceae</taxon>
        <taxon>Fusarium</taxon>
        <taxon>Fusarium solani species complex</taxon>
    </lineage>
</organism>
<dbReference type="Proteomes" id="UP001065298">
    <property type="component" value="Chromosome 2"/>
</dbReference>
<sequence length="207" mass="23311">MHSVLATLASAIATTQVLAASNDAATPEDVLNSMKDLDKLSADTRSHAKKLDTYLSCRATIEGVGKINDELKPNSRRHSTIKAKRRFAQRFTVYLKGGITSCEYSHWTCVIRQFEHLQFLLVVTLINEPRSIESGGFDGYFEDYFTRLKPALTGFIRRLADYAPSCRDKIVKNNGQLKRAFDDAIKKIKHRWGGRRAIPVDIPVPLD</sequence>
<keyword evidence="2" id="KW-1185">Reference proteome</keyword>
<proteinExistence type="predicted"/>
<comment type="caution">
    <text evidence="1">The sequence shown here is derived from an EMBL/GenBank/DDBJ whole genome shotgun (WGS) entry which is preliminary data.</text>
</comment>
<dbReference type="EMBL" id="CM046504">
    <property type="protein sequence ID" value="KAI8679158.1"/>
    <property type="molecule type" value="Genomic_DNA"/>
</dbReference>
<gene>
    <name evidence="1" type="ORF">NCS57_00192600</name>
</gene>